<dbReference type="AlphaFoldDB" id="A0A433UGM5"/>
<dbReference type="EMBL" id="RSCM01000022">
    <property type="protein sequence ID" value="RUS92985.1"/>
    <property type="molecule type" value="Genomic_DNA"/>
</dbReference>
<evidence type="ECO:0000313" key="2">
    <source>
        <dbReference type="Proteomes" id="UP000276103"/>
    </source>
</evidence>
<dbReference type="RefSeq" id="WP_127056523.1">
    <property type="nucleotide sequence ID" value="NZ_RSCM01000022.1"/>
</dbReference>
<evidence type="ECO:0000313" key="1">
    <source>
        <dbReference type="EMBL" id="RUS92985.1"/>
    </source>
</evidence>
<proteinExistence type="predicted"/>
<gene>
    <name evidence="1" type="ORF">DSM107003_47320</name>
</gene>
<sequence length="123" mass="13872">MADLSGAWLGTYWQDGNPTRFEATFIQSGNTLTGNILDDSYLGEAQLSGEVIGRQMHFTKKYLLHKQTPVNYQGTISEDDDFMQGTWDLGMFGSGNWEAHRNGENLSLELKNRLENRVPISVK</sequence>
<dbReference type="OrthoDB" id="426214at2"/>
<name>A0A433UGM5_ANAVA</name>
<comment type="caution">
    <text evidence="1">The sequence shown here is derived from an EMBL/GenBank/DDBJ whole genome shotgun (WGS) entry which is preliminary data.</text>
</comment>
<accession>A0A433UGM5</accession>
<protein>
    <submittedName>
        <fullName evidence="1">Uncharacterized protein</fullName>
    </submittedName>
</protein>
<reference evidence="1 2" key="1">
    <citation type="journal article" date="2019" name="Genome Biol. Evol.">
        <title>Day and night: Metabolic profiles and evolutionary relationships of six axenic non-marine cyanobacteria.</title>
        <authorList>
            <person name="Will S.E."/>
            <person name="Henke P."/>
            <person name="Boedeker C."/>
            <person name="Huang S."/>
            <person name="Brinkmann H."/>
            <person name="Rohde M."/>
            <person name="Jarek M."/>
            <person name="Friedl T."/>
            <person name="Seufert S."/>
            <person name="Schumacher M."/>
            <person name="Overmann J."/>
            <person name="Neumann-Schaal M."/>
            <person name="Petersen J."/>
        </authorList>
    </citation>
    <scope>NUCLEOTIDE SEQUENCE [LARGE SCALE GENOMIC DNA]</scope>
    <source>
        <strain evidence="1 2">SAG 1403-4b</strain>
    </source>
</reference>
<keyword evidence="2" id="KW-1185">Reference proteome</keyword>
<dbReference type="Proteomes" id="UP000276103">
    <property type="component" value="Unassembled WGS sequence"/>
</dbReference>
<organism evidence="1 2">
    <name type="scientific">Trichormus variabilis SAG 1403-4b</name>
    <dbReference type="NCBI Taxonomy" id="447716"/>
    <lineage>
        <taxon>Bacteria</taxon>
        <taxon>Bacillati</taxon>
        <taxon>Cyanobacteriota</taxon>
        <taxon>Cyanophyceae</taxon>
        <taxon>Nostocales</taxon>
        <taxon>Nostocaceae</taxon>
        <taxon>Trichormus</taxon>
    </lineage>
</organism>